<proteinExistence type="inferred from homology"/>
<dbReference type="InterPro" id="IPR039298">
    <property type="entry name" value="ACOT13"/>
</dbReference>
<dbReference type="PANTHER" id="PTHR21660">
    <property type="entry name" value="THIOESTERASE SUPERFAMILY MEMBER-RELATED"/>
    <property type="match status" value="1"/>
</dbReference>
<evidence type="ECO:0000313" key="4">
    <source>
        <dbReference type="EMBL" id="GAG09908.1"/>
    </source>
</evidence>
<dbReference type="PANTHER" id="PTHR21660:SF1">
    <property type="entry name" value="ACYL-COENZYME A THIOESTERASE 13"/>
    <property type="match status" value="1"/>
</dbReference>
<dbReference type="SUPFAM" id="SSF54637">
    <property type="entry name" value="Thioesterase/thiol ester dehydrase-isomerase"/>
    <property type="match status" value="1"/>
</dbReference>
<keyword evidence="2" id="KW-0378">Hydrolase</keyword>
<comment type="caution">
    <text evidence="4">The sequence shown here is derived from an EMBL/GenBank/DDBJ whole genome shotgun (WGS) entry which is preliminary data.</text>
</comment>
<dbReference type="InterPro" id="IPR029069">
    <property type="entry name" value="HotDog_dom_sf"/>
</dbReference>
<dbReference type="AlphaFoldDB" id="X0VBP8"/>
<dbReference type="InterPro" id="IPR006683">
    <property type="entry name" value="Thioestr_dom"/>
</dbReference>
<gene>
    <name evidence="4" type="ORF">S01H1_44753</name>
</gene>
<dbReference type="GO" id="GO:0047617">
    <property type="term" value="F:fatty acyl-CoA hydrolase activity"/>
    <property type="evidence" value="ECO:0007669"/>
    <property type="project" value="InterPro"/>
</dbReference>
<protein>
    <recommendedName>
        <fullName evidence="3">Thioesterase domain-containing protein</fullName>
    </recommendedName>
</protein>
<dbReference type="NCBIfam" id="TIGR00369">
    <property type="entry name" value="unchar_dom_1"/>
    <property type="match status" value="1"/>
</dbReference>
<accession>X0VBP8</accession>
<name>X0VBP8_9ZZZZ</name>
<feature type="non-terminal residue" evidence="4">
    <location>
        <position position="126"/>
    </location>
</feature>
<organism evidence="4">
    <name type="scientific">marine sediment metagenome</name>
    <dbReference type="NCBI Taxonomy" id="412755"/>
    <lineage>
        <taxon>unclassified sequences</taxon>
        <taxon>metagenomes</taxon>
        <taxon>ecological metagenomes</taxon>
    </lineage>
</organism>
<comment type="similarity">
    <text evidence="1">Belongs to the thioesterase PaaI family.</text>
</comment>
<feature type="domain" description="Thioesterase" evidence="3">
    <location>
        <begin position="45"/>
        <end position="120"/>
    </location>
</feature>
<reference evidence="4" key="1">
    <citation type="journal article" date="2014" name="Front. Microbiol.">
        <title>High frequency of phylogenetically diverse reductive dehalogenase-homologous genes in deep subseafloor sedimentary metagenomes.</title>
        <authorList>
            <person name="Kawai M."/>
            <person name="Futagami T."/>
            <person name="Toyoda A."/>
            <person name="Takaki Y."/>
            <person name="Nishi S."/>
            <person name="Hori S."/>
            <person name="Arai W."/>
            <person name="Tsubouchi T."/>
            <person name="Morono Y."/>
            <person name="Uchiyama I."/>
            <person name="Ito T."/>
            <person name="Fujiyama A."/>
            <person name="Inagaki F."/>
            <person name="Takami H."/>
        </authorList>
    </citation>
    <scope>NUCLEOTIDE SEQUENCE</scope>
    <source>
        <strain evidence="4">Expedition CK06-06</strain>
    </source>
</reference>
<dbReference type="Gene3D" id="3.10.129.10">
    <property type="entry name" value="Hotdog Thioesterase"/>
    <property type="match status" value="1"/>
</dbReference>
<evidence type="ECO:0000256" key="2">
    <source>
        <dbReference type="ARBA" id="ARBA00022801"/>
    </source>
</evidence>
<dbReference type="Pfam" id="PF03061">
    <property type="entry name" value="4HBT"/>
    <property type="match status" value="1"/>
</dbReference>
<evidence type="ECO:0000256" key="1">
    <source>
        <dbReference type="ARBA" id="ARBA00008324"/>
    </source>
</evidence>
<sequence length="126" mass="13629">MPKKFPLESAKFNPFGELIGLNFSECSKGYSRCSLEVAEKLLNPHKVLHGGVVYSLADTGMGAALYSELAEDELCATVEIKIAYFAAVTSGTLTCETKVIHRSKRIAALESEIRNDGRLTAKAMGT</sequence>
<evidence type="ECO:0000259" key="3">
    <source>
        <dbReference type="Pfam" id="PF03061"/>
    </source>
</evidence>
<dbReference type="CDD" id="cd03443">
    <property type="entry name" value="PaaI_thioesterase"/>
    <property type="match status" value="1"/>
</dbReference>
<dbReference type="InterPro" id="IPR003736">
    <property type="entry name" value="PAAI_dom"/>
</dbReference>
<dbReference type="EMBL" id="BARS01028559">
    <property type="protein sequence ID" value="GAG09908.1"/>
    <property type="molecule type" value="Genomic_DNA"/>
</dbReference>